<protein>
    <submittedName>
        <fullName evidence="2">Unannotated protein</fullName>
    </submittedName>
</protein>
<gene>
    <name evidence="2" type="ORF">UFOPK4354_01639</name>
</gene>
<dbReference type="InterPro" id="IPR002347">
    <property type="entry name" value="SDR_fam"/>
</dbReference>
<dbReference type="PROSITE" id="PS00061">
    <property type="entry name" value="ADH_SHORT"/>
    <property type="match status" value="1"/>
</dbReference>
<reference evidence="2" key="1">
    <citation type="submission" date="2020-05" db="EMBL/GenBank/DDBJ databases">
        <authorList>
            <person name="Chiriac C."/>
            <person name="Salcher M."/>
            <person name="Ghai R."/>
            <person name="Kavagutti S V."/>
        </authorList>
    </citation>
    <scope>NUCLEOTIDE SEQUENCE</scope>
</reference>
<dbReference type="FunFam" id="3.40.50.720:FF:000084">
    <property type="entry name" value="Short-chain dehydrogenase reductase"/>
    <property type="match status" value="1"/>
</dbReference>
<organism evidence="2">
    <name type="scientific">freshwater metagenome</name>
    <dbReference type="NCBI Taxonomy" id="449393"/>
    <lineage>
        <taxon>unclassified sequences</taxon>
        <taxon>metagenomes</taxon>
        <taxon>ecological metagenomes</taxon>
    </lineage>
</organism>
<dbReference type="PANTHER" id="PTHR42760">
    <property type="entry name" value="SHORT-CHAIN DEHYDROGENASES/REDUCTASES FAMILY MEMBER"/>
    <property type="match status" value="1"/>
</dbReference>
<dbReference type="InterPro" id="IPR036291">
    <property type="entry name" value="NAD(P)-bd_dom_sf"/>
</dbReference>
<dbReference type="InterPro" id="IPR020904">
    <property type="entry name" value="Sc_DH/Rdtase_CS"/>
</dbReference>
<dbReference type="Pfam" id="PF13561">
    <property type="entry name" value="adh_short_C2"/>
    <property type="match status" value="1"/>
</dbReference>
<sequence>MVASLDCQIGEAMSTSDPSASSTVSGTASGPAHNSASFDFAGAAVLVTGGTSGIGHAIAQGFAAAGAEVIVTGTKASAEEYAVDLEGFGYRQVELTDAESVDELVASLDVLDVLINNAGASLPKGLDEWSPEGFAAAVELNLVGPMRLTTACRRLLFASELAGGASVINMSSMTAFRATEIVPGYGSAKAGVVNWTANLARRWSGRNVRVNAIAPGVIDTPMTAPMAAFPELLAGELSHIPMGRLGQAEEVVGTALFLCSSAATYITGATIAVDGGYLAG</sequence>
<dbReference type="EMBL" id="CAFBQW010000226">
    <property type="protein sequence ID" value="CAB5068773.1"/>
    <property type="molecule type" value="Genomic_DNA"/>
</dbReference>
<dbReference type="PRINTS" id="PR00081">
    <property type="entry name" value="GDHRDH"/>
</dbReference>
<name>A0A6J7US31_9ZZZZ</name>
<proteinExistence type="inferred from homology"/>
<accession>A0A6J7US31</accession>
<dbReference type="CDD" id="cd05233">
    <property type="entry name" value="SDR_c"/>
    <property type="match status" value="1"/>
</dbReference>
<evidence type="ECO:0000256" key="1">
    <source>
        <dbReference type="ARBA" id="ARBA00006484"/>
    </source>
</evidence>
<evidence type="ECO:0000313" key="2">
    <source>
        <dbReference type="EMBL" id="CAB5068773.1"/>
    </source>
</evidence>
<dbReference type="Gene3D" id="3.40.50.720">
    <property type="entry name" value="NAD(P)-binding Rossmann-like Domain"/>
    <property type="match status" value="1"/>
</dbReference>
<dbReference type="GO" id="GO:0016616">
    <property type="term" value="F:oxidoreductase activity, acting on the CH-OH group of donors, NAD or NADP as acceptor"/>
    <property type="evidence" value="ECO:0007669"/>
    <property type="project" value="TreeGrafter"/>
</dbReference>
<dbReference type="PRINTS" id="PR00080">
    <property type="entry name" value="SDRFAMILY"/>
</dbReference>
<dbReference type="AlphaFoldDB" id="A0A6J7US31"/>
<dbReference type="SUPFAM" id="SSF51735">
    <property type="entry name" value="NAD(P)-binding Rossmann-fold domains"/>
    <property type="match status" value="1"/>
</dbReference>
<comment type="similarity">
    <text evidence="1">Belongs to the short-chain dehydrogenases/reductases (SDR) family.</text>
</comment>